<organism evidence="3 4">
    <name type="scientific">Lentzea waywayandensis</name>
    <dbReference type="NCBI Taxonomy" id="84724"/>
    <lineage>
        <taxon>Bacteria</taxon>
        <taxon>Bacillati</taxon>
        <taxon>Actinomycetota</taxon>
        <taxon>Actinomycetes</taxon>
        <taxon>Pseudonocardiales</taxon>
        <taxon>Pseudonocardiaceae</taxon>
        <taxon>Lentzea</taxon>
    </lineage>
</organism>
<dbReference type="AlphaFoldDB" id="A0A1I6D3H9"/>
<dbReference type="STRING" id="84724.SAMN04488564_101995"/>
<gene>
    <name evidence="3" type="ORF">SAMN04488564_101995</name>
</gene>
<reference evidence="4" key="1">
    <citation type="submission" date="2016-10" db="EMBL/GenBank/DDBJ databases">
        <authorList>
            <person name="Varghese N."/>
            <person name="Submissions S."/>
        </authorList>
    </citation>
    <scope>NUCLEOTIDE SEQUENCE [LARGE SCALE GENOMIC DNA]</scope>
    <source>
        <strain evidence="4">DSM 44232</strain>
    </source>
</reference>
<keyword evidence="1 3" id="KW-0808">Transferase</keyword>
<dbReference type="Gene3D" id="3.40.50.1370">
    <property type="entry name" value="Aspartate/ornithine carbamoyltransferase"/>
    <property type="match status" value="1"/>
</dbReference>
<dbReference type="SUPFAM" id="SSF53671">
    <property type="entry name" value="Aspartate/ornithine carbamoyltransferase"/>
    <property type="match status" value="1"/>
</dbReference>
<evidence type="ECO:0000313" key="4">
    <source>
        <dbReference type="Proteomes" id="UP000198583"/>
    </source>
</evidence>
<proteinExistence type="predicted"/>
<dbReference type="Proteomes" id="UP000198583">
    <property type="component" value="Unassembled WGS sequence"/>
</dbReference>
<evidence type="ECO:0000313" key="3">
    <source>
        <dbReference type="EMBL" id="SFR00026.1"/>
    </source>
</evidence>
<dbReference type="GO" id="GO:0016597">
    <property type="term" value="F:amino acid binding"/>
    <property type="evidence" value="ECO:0007669"/>
    <property type="project" value="InterPro"/>
</dbReference>
<dbReference type="PANTHER" id="PTHR45753">
    <property type="entry name" value="ORNITHINE CARBAMOYLTRANSFERASE, MITOCHONDRIAL"/>
    <property type="match status" value="1"/>
</dbReference>
<name>A0A1I6D3H9_9PSEU</name>
<feature type="domain" description="Aspartate/ornithine carbamoyltransferase Asp/Orn-binding" evidence="2">
    <location>
        <begin position="10"/>
        <end position="128"/>
    </location>
</feature>
<protein>
    <submittedName>
        <fullName evidence="3">Aspartate/ornithine carbamoyltransferase, Asp/Orn binding domain</fullName>
    </submittedName>
</protein>
<dbReference type="InterPro" id="IPR006131">
    <property type="entry name" value="Asp_carbamoyltransf_Asp/Orn-bd"/>
</dbReference>
<evidence type="ECO:0000256" key="1">
    <source>
        <dbReference type="ARBA" id="ARBA00022679"/>
    </source>
</evidence>
<dbReference type="GO" id="GO:0019240">
    <property type="term" value="P:citrulline biosynthetic process"/>
    <property type="evidence" value="ECO:0007669"/>
    <property type="project" value="TreeGrafter"/>
</dbReference>
<evidence type="ECO:0000259" key="2">
    <source>
        <dbReference type="Pfam" id="PF00185"/>
    </source>
</evidence>
<dbReference type="InterPro" id="IPR036901">
    <property type="entry name" value="Asp/Orn_carbamoylTrfase_sf"/>
</dbReference>
<dbReference type="GO" id="GO:0042450">
    <property type="term" value="P:L-arginine biosynthetic process via ornithine"/>
    <property type="evidence" value="ECO:0007669"/>
    <property type="project" value="TreeGrafter"/>
</dbReference>
<accession>A0A1I6D3H9</accession>
<dbReference type="Pfam" id="PF00185">
    <property type="entry name" value="OTCace"/>
    <property type="match status" value="1"/>
</dbReference>
<dbReference type="GO" id="GO:0004585">
    <property type="term" value="F:ornithine carbamoyltransferase activity"/>
    <property type="evidence" value="ECO:0007669"/>
    <property type="project" value="TreeGrafter"/>
</dbReference>
<dbReference type="EMBL" id="FOYL01000001">
    <property type="protein sequence ID" value="SFR00026.1"/>
    <property type="molecule type" value="Genomic_DNA"/>
</dbReference>
<sequence length="128" mass="13785">MTENFNGQIEDIKFAFVGDGHNNVARSLLITGALLGMDVRIAAPTALRPPADVIVKAHELAVASGARVLVSDDPEQAVAGVDFIYTDVWVGMGDSPEGWDTRVPLLTPYRVIPELMKATGNPDTKFLH</sequence>
<dbReference type="PANTHER" id="PTHR45753:SF2">
    <property type="entry name" value="ORNITHINE CARBAMOYLTRANSFERASE"/>
    <property type="match status" value="1"/>
</dbReference>
<keyword evidence="4" id="KW-1185">Reference proteome</keyword>